<dbReference type="Proteomes" id="UP001139648">
    <property type="component" value="Unassembled WGS sequence"/>
</dbReference>
<dbReference type="PANTHER" id="PTHR24305:SF166">
    <property type="entry name" value="CYTOCHROME P450 12A4, MITOCHONDRIAL-RELATED"/>
    <property type="match status" value="1"/>
</dbReference>
<name>A0A9X2GXX5_9ACTN</name>
<dbReference type="GO" id="GO:0016705">
    <property type="term" value="F:oxidoreductase activity, acting on paired donors, with incorporation or reduction of molecular oxygen"/>
    <property type="evidence" value="ECO:0007669"/>
    <property type="project" value="InterPro"/>
</dbReference>
<evidence type="ECO:0000256" key="1">
    <source>
        <dbReference type="ARBA" id="ARBA00010617"/>
    </source>
</evidence>
<proteinExistence type="inferred from homology"/>
<evidence type="ECO:0000313" key="3">
    <source>
        <dbReference type="Proteomes" id="UP001139648"/>
    </source>
</evidence>
<dbReference type="GO" id="GO:0020037">
    <property type="term" value="F:heme binding"/>
    <property type="evidence" value="ECO:0007669"/>
    <property type="project" value="InterPro"/>
</dbReference>
<dbReference type="InterPro" id="IPR001128">
    <property type="entry name" value="Cyt_P450"/>
</dbReference>
<evidence type="ECO:0000313" key="2">
    <source>
        <dbReference type="EMBL" id="MCP2362353.1"/>
    </source>
</evidence>
<dbReference type="GO" id="GO:0004497">
    <property type="term" value="F:monooxygenase activity"/>
    <property type="evidence" value="ECO:0007669"/>
    <property type="project" value="InterPro"/>
</dbReference>
<gene>
    <name evidence="2" type="ORF">HD597_009373</name>
</gene>
<organism evidence="2 3">
    <name type="scientific">Nonomuraea thailandensis</name>
    <dbReference type="NCBI Taxonomy" id="1188745"/>
    <lineage>
        <taxon>Bacteria</taxon>
        <taxon>Bacillati</taxon>
        <taxon>Actinomycetota</taxon>
        <taxon>Actinomycetes</taxon>
        <taxon>Streptosporangiales</taxon>
        <taxon>Streptosporangiaceae</taxon>
        <taxon>Nonomuraea</taxon>
    </lineage>
</organism>
<keyword evidence="3" id="KW-1185">Reference proteome</keyword>
<dbReference type="GO" id="GO:0005506">
    <property type="term" value="F:iron ion binding"/>
    <property type="evidence" value="ECO:0007669"/>
    <property type="project" value="InterPro"/>
</dbReference>
<dbReference type="SUPFAM" id="SSF48264">
    <property type="entry name" value="Cytochrome P450"/>
    <property type="match status" value="1"/>
</dbReference>
<dbReference type="RefSeq" id="WP_253753017.1">
    <property type="nucleotide sequence ID" value="NZ_BAABKA010000069.1"/>
</dbReference>
<protein>
    <submittedName>
        <fullName evidence="2">Cytochrome P450</fullName>
    </submittedName>
</protein>
<dbReference type="Gene3D" id="1.10.630.10">
    <property type="entry name" value="Cytochrome P450"/>
    <property type="match status" value="1"/>
</dbReference>
<dbReference type="PANTHER" id="PTHR24305">
    <property type="entry name" value="CYTOCHROME P450"/>
    <property type="match status" value="1"/>
</dbReference>
<dbReference type="Pfam" id="PF00067">
    <property type="entry name" value="p450"/>
    <property type="match status" value="1"/>
</dbReference>
<dbReference type="EMBL" id="JAMZEB010000002">
    <property type="protein sequence ID" value="MCP2362353.1"/>
    <property type="molecule type" value="Genomic_DNA"/>
</dbReference>
<comment type="similarity">
    <text evidence="1">Belongs to the cytochrome P450 family.</text>
</comment>
<accession>A0A9X2GXX5</accession>
<comment type="caution">
    <text evidence="2">The sequence shown here is derived from an EMBL/GenBank/DDBJ whole genome shotgun (WGS) entry which is preliminary data.</text>
</comment>
<dbReference type="InterPro" id="IPR050121">
    <property type="entry name" value="Cytochrome_P450_monoxygenase"/>
</dbReference>
<dbReference type="AlphaFoldDB" id="A0A9X2GXX5"/>
<dbReference type="InterPro" id="IPR036396">
    <property type="entry name" value="Cyt_P450_sf"/>
</dbReference>
<sequence length="442" mass="48067">MGRQTSETPRATGLESLAFALLYSLPEFARGIVVPRPSMTRLLARLDTQAAAQRFCLRLRVRYGGRSLYVRGPRGKVLLLLSQGDVERVLAGSDSVFSLRTEEKWHGFSPFQPDSLLLSQGEQRGDRRRFNEAVLGGAAHVLARRIDQVMTEELDGILGRRQAPVDWERLRGGYDRATLRLVLGDAARDDVQVLSTLNALRHQGNWLGLGPRRRGRARRLRLAMTAGIERHLEAPAGDSLAGLAAAAPQSARTCPAGQVPHWLLALTGLGSTVIGPTLALLAGHPEHCERARAEACATGGERRHLRACLHESLRLWPLVATLPRVVTEPTGWHGATLPAGTDLMIPVAVHNRNPQIGYADAFTPQAWLDGRAAADWWIIPFSAGPGRCPGSDLGGTVGTAVLAALLRQYDFFPDGPALGPDRPLPKTLDPFSLRLNVVPRIL</sequence>
<reference evidence="2" key="1">
    <citation type="submission" date="2022-06" db="EMBL/GenBank/DDBJ databases">
        <title>Sequencing the genomes of 1000 actinobacteria strains.</title>
        <authorList>
            <person name="Klenk H.-P."/>
        </authorList>
    </citation>
    <scope>NUCLEOTIDE SEQUENCE</scope>
    <source>
        <strain evidence="2">DSM 46694</strain>
    </source>
</reference>